<dbReference type="GeneID" id="100909006"/>
<comment type="subcellular location">
    <subcellularLocation>
        <location evidence="2">Cytoplasm</location>
    </subcellularLocation>
    <subcellularLocation>
        <location evidence="1">Endoplasmic reticulum membrane</location>
        <topology evidence="1">Single-pass membrane protein</topology>
    </subcellularLocation>
</comment>
<dbReference type="Pfam" id="PF06936">
    <property type="entry name" value="Selenoprotein_S"/>
    <property type="match status" value="1"/>
</dbReference>
<proteinExistence type="inferred from homology"/>
<reference evidence="12" key="1">
    <citation type="submission" date="2025-08" db="UniProtKB">
        <authorList>
            <consortium name="RefSeq"/>
        </authorList>
    </citation>
    <scope>IDENTIFICATION</scope>
</reference>
<accession>A0AAJ6QPU1</accession>
<name>A0AAJ6QPU1_9ACAR</name>
<feature type="compositionally biased region" description="Basic residues" evidence="10">
    <location>
        <begin position="136"/>
        <end position="145"/>
    </location>
</feature>
<sequence length="145" mass="16553">MAEEFEQTGLLGPKEWLAILAVAIAVYIYRKFQNALAPSSGSVGNNSATAQAISDDDIRRRNMQEARRRLIEESERKIEENREKLKEKEEQKRREQIERNEKLLDVTKKKPPGDSKSFRREYNPLMGDGGSCSWRPAKKSSARGG</sequence>
<dbReference type="AlphaFoldDB" id="A0AAJ6QPU1"/>
<keyword evidence="9" id="KW-0472">Membrane</keyword>
<comment type="similarity">
    <text evidence="3">Belongs to the selenoprotein S family.</text>
</comment>
<dbReference type="GO" id="GO:0030968">
    <property type="term" value="P:endoplasmic reticulum unfolded protein response"/>
    <property type="evidence" value="ECO:0007669"/>
    <property type="project" value="TreeGrafter"/>
</dbReference>
<dbReference type="GO" id="GO:0036502">
    <property type="term" value="C:Derlin-1-VIMP complex"/>
    <property type="evidence" value="ECO:0007669"/>
    <property type="project" value="TreeGrafter"/>
</dbReference>
<evidence type="ECO:0000313" key="11">
    <source>
        <dbReference type="Proteomes" id="UP000694867"/>
    </source>
</evidence>
<dbReference type="RefSeq" id="XP_003739918.1">
    <property type="nucleotide sequence ID" value="XM_003739870.2"/>
</dbReference>
<feature type="region of interest" description="Disordered" evidence="10">
    <location>
        <begin position="37"/>
        <end position="145"/>
    </location>
</feature>
<dbReference type="GO" id="GO:0030970">
    <property type="term" value="P:retrograde protein transport, ER to cytosol"/>
    <property type="evidence" value="ECO:0007669"/>
    <property type="project" value="TreeGrafter"/>
</dbReference>
<dbReference type="InterPro" id="IPR009703">
    <property type="entry name" value="Selenoprotein_S"/>
</dbReference>
<protein>
    <submittedName>
        <fullName evidence="12">Selenoprotein S</fullName>
    </submittedName>
</protein>
<dbReference type="GO" id="GO:0036513">
    <property type="term" value="C:Derlin-1 retrotranslocation complex"/>
    <property type="evidence" value="ECO:0007669"/>
    <property type="project" value="TreeGrafter"/>
</dbReference>
<evidence type="ECO:0000256" key="7">
    <source>
        <dbReference type="ARBA" id="ARBA00022933"/>
    </source>
</evidence>
<dbReference type="Proteomes" id="UP000694867">
    <property type="component" value="Unplaced"/>
</dbReference>
<evidence type="ECO:0000256" key="8">
    <source>
        <dbReference type="ARBA" id="ARBA00022989"/>
    </source>
</evidence>
<keyword evidence="7" id="KW-0712">Selenocysteine</keyword>
<organism evidence="11 12">
    <name type="scientific">Galendromus occidentalis</name>
    <name type="common">western predatory mite</name>
    <dbReference type="NCBI Taxonomy" id="34638"/>
    <lineage>
        <taxon>Eukaryota</taxon>
        <taxon>Metazoa</taxon>
        <taxon>Ecdysozoa</taxon>
        <taxon>Arthropoda</taxon>
        <taxon>Chelicerata</taxon>
        <taxon>Arachnida</taxon>
        <taxon>Acari</taxon>
        <taxon>Parasitiformes</taxon>
        <taxon>Mesostigmata</taxon>
        <taxon>Gamasina</taxon>
        <taxon>Phytoseioidea</taxon>
        <taxon>Phytoseiidae</taxon>
        <taxon>Typhlodrominae</taxon>
        <taxon>Galendromus</taxon>
    </lineage>
</organism>
<feature type="compositionally biased region" description="Basic and acidic residues" evidence="10">
    <location>
        <begin position="56"/>
        <end position="122"/>
    </location>
</feature>
<evidence type="ECO:0000256" key="2">
    <source>
        <dbReference type="ARBA" id="ARBA00004496"/>
    </source>
</evidence>
<evidence type="ECO:0000313" key="12">
    <source>
        <dbReference type="RefSeq" id="XP_003739918.1"/>
    </source>
</evidence>
<keyword evidence="11" id="KW-1185">Reference proteome</keyword>
<evidence type="ECO:0000256" key="10">
    <source>
        <dbReference type="SAM" id="MobiDB-lite"/>
    </source>
</evidence>
<evidence type="ECO:0000256" key="4">
    <source>
        <dbReference type="ARBA" id="ARBA00022490"/>
    </source>
</evidence>
<keyword evidence="4" id="KW-0963">Cytoplasm</keyword>
<evidence type="ECO:0000256" key="6">
    <source>
        <dbReference type="ARBA" id="ARBA00022824"/>
    </source>
</evidence>
<evidence type="ECO:0000256" key="5">
    <source>
        <dbReference type="ARBA" id="ARBA00022692"/>
    </source>
</evidence>
<evidence type="ECO:0000256" key="3">
    <source>
        <dbReference type="ARBA" id="ARBA00011034"/>
    </source>
</evidence>
<gene>
    <name evidence="12" type="primary">LOC100909006</name>
</gene>
<feature type="compositionally biased region" description="Polar residues" evidence="10">
    <location>
        <begin position="37"/>
        <end position="52"/>
    </location>
</feature>
<keyword evidence="5" id="KW-0812">Transmembrane</keyword>
<keyword evidence="8" id="KW-1133">Transmembrane helix</keyword>
<keyword evidence="6" id="KW-0256">Endoplasmic reticulum</keyword>
<dbReference type="Gene3D" id="6.10.250.2950">
    <property type="match status" value="1"/>
</dbReference>
<evidence type="ECO:0000256" key="1">
    <source>
        <dbReference type="ARBA" id="ARBA00004389"/>
    </source>
</evidence>
<dbReference type="KEGG" id="goe:100909006"/>
<dbReference type="PANTHER" id="PTHR28621:SF1">
    <property type="entry name" value="SELENOPROTEIN S"/>
    <property type="match status" value="1"/>
</dbReference>
<evidence type="ECO:0000256" key="9">
    <source>
        <dbReference type="ARBA" id="ARBA00023136"/>
    </source>
</evidence>
<dbReference type="PANTHER" id="PTHR28621">
    <property type="entry name" value="SELENOPROTEIN S"/>
    <property type="match status" value="1"/>
</dbReference>